<evidence type="ECO:0000313" key="2">
    <source>
        <dbReference type="EMBL" id="AXA61494.1"/>
    </source>
</evidence>
<evidence type="ECO:0000313" key="3">
    <source>
        <dbReference type="Proteomes" id="UP000251666"/>
    </source>
</evidence>
<organism evidence="2 3">
    <name type="scientific">Pseudomonas thivervalensis</name>
    <dbReference type="NCBI Taxonomy" id="86265"/>
    <lineage>
        <taxon>Bacteria</taxon>
        <taxon>Pseudomonadati</taxon>
        <taxon>Pseudomonadota</taxon>
        <taxon>Gammaproteobacteria</taxon>
        <taxon>Pseudomonadales</taxon>
        <taxon>Pseudomonadaceae</taxon>
        <taxon>Pseudomonas</taxon>
    </lineage>
</organism>
<keyword evidence="3" id="KW-1185">Reference proteome</keyword>
<name>A0A176NP76_9PSED</name>
<feature type="region of interest" description="Disordered" evidence="1">
    <location>
        <begin position="57"/>
        <end position="87"/>
    </location>
</feature>
<dbReference type="KEGG" id="pthv:CE140_15315"/>
<evidence type="ECO:0000256" key="1">
    <source>
        <dbReference type="SAM" id="MobiDB-lite"/>
    </source>
</evidence>
<dbReference type="EMBL" id="CP022202">
    <property type="protein sequence ID" value="AXA61494.1"/>
    <property type="molecule type" value="Genomic_DNA"/>
</dbReference>
<feature type="compositionally biased region" description="Basic and acidic residues" evidence="1">
    <location>
        <begin position="57"/>
        <end position="66"/>
    </location>
</feature>
<accession>A0A176NP76</accession>
<dbReference type="AlphaFoldDB" id="A0A176NP76"/>
<reference evidence="3" key="1">
    <citation type="journal article" date="2021" name="Front. Microbiol.">
        <title>Genomic Analysis of the 1-Aminocyclopropane-1-Carboxylate Deaminase-Producing Pseudomonas thivervalensis SC5 Reveals Its Multifaceted Roles in Soil and in Beneficial Interactions With Plants.</title>
        <authorList>
            <person name="Nascimento F.X."/>
            <person name="Uron P."/>
            <person name="Glick B.R."/>
            <person name="Giachini A."/>
            <person name="Rossi M.J."/>
        </authorList>
    </citation>
    <scope>NUCLEOTIDE SEQUENCE [LARGE SCALE GENOMIC DNA]</scope>
    <source>
        <strain evidence="3">PLM3</strain>
    </source>
</reference>
<proteinExistence type="predicted"/>
<dbReference type="GeneID" id="301217768"/>
<dbReference type="RefSeq" id="WP_053118439.1">
    <property type="nucleotide sequence ID" value="NZ_CP022201.1"/>
</dbReference>
<protein>
    <submittedName>
        <fullName evidence="2">Uncharacterized protein</fullName>
    </submittedName>
</protein>
<dbReference type="Proteomes" id="UP000251666">
    <property type="component" value="Chromosome"/>
</dbReference>
<sequence>MEIYAKPTVQNYPEAPSTGTVNISLSATQESELTIVVPGNQKTPLYDYVYLVLGPDEEKPGKEMPGVERGSLVDETDPENPQPKTENTLMTLPKEVMKKYLGKEVRLRYETYGESEVHRYSTPITLKILP</sequence>
<gene>
    <name evidence="2" type="ORF">CEQ51_15870</name>
</gene>